<protein>
    <recommendedName>
        <fullName evidence="4">Lipoprotein</fullName>
    </recommendedName>
</protein>
<organism evidence="2 3">
    <name type="scientific">Rhodococcoides corynebacterioides</name>
    <dbReference type="NCBI Taxonomy" id="53972"/>
    <lineage>
        <taxon>Bacteria</taxon>
        <taxon>Bacillati</taxon>
        <taxon>Actinomycetota</taxon>
        <taxon>Actinomycetes</taxon>
        <taxon>Mycobacteriales</taxon>
        <taxon>Nocardiaceae</taxon>
        <taxon>Rhodococcoides</taxon>
    </lineage>
</organism>
<dbReference type="InterPro" id="IPR032710">
    <property type="entry name" value="NTF2-like_dom_sf"/>
</dbReference>
<proteinExistence type="predicted"/>
<evidence type="ECO:0000313" key="3">
    <source>
        <dbReference type="Proteomes" id="UP000703038"/>
    </source>
</evidence>
<gene>
    <name evidence="2" type="ORF">JOE42_002259</name>
</gene>
<sequence length="155" mass="16066">MPTGTDTAPTPTLPRSGTRRSRHLLVALALSVGLIGCATSGPAETSPEQTAEDRAAAAAAETVRRYFDAYNAGDVQTLNENSCAAAQRSDATPPPYPTIVRDIGTPVITGDSASVPVTMSINTDDSSSPSSTVTVPLVRDGGRWTFCVVERTSNG</sequence>
<feature type="compositionally biased region" description="Polar residues" evidence="1">
    <location>
        <begin position="1"/>
        <end position="15"/>
    </location>
</feature>
<comment type="caution">
    <text evidence="2">The sequence shown here is derived from an EMBL/GenBank/DDBJ whole genome shotgun (WGS) entry which is preliminary data.</text>
</comment>
<dbReference type="Proteomes" id="UP000703038">
    <property type="component" value="Unassembled WGS sequence"/>
</dbReference>
<dbReference type="EMBL" id="JAFBBK010000001">
    <property type="protein sequence ID" value="MBM7415526.1"/>
    <property type="molecule type" value="Genomic_DNA"/>
</dbReference>
<reference evidence="2 3" key="1">
    <citation type="submission" date="2021-01" db="EMBL/GenBank/DDBJ databases">
        <title>Genomics of switchgrass bacterial isolates.</title>
        <authorList>
            <person name="Shade A."/>
        </authorList>
    </citation>
    <scope>NUCLEOTIDE SEQUENCE [LARGE SCALE GENOMIC DNA]</scope>
    <source>
        <strain evidence="2 3">PvP111</strain>
    </source>
</reference>
<evidence type="ECO:0000256" key="1">
    <source>
        <dbReference type="SAM" id="MobiDB-lite"/>
    </source>
</evidence>
<accession>A0ABS2KUA0</accession>
<dbReference type="RefSeq" id="WP_204868561.1">
    <property type="nucleotide sequence ID" value="NZ_JAFBBK010000001.1"/>
</dbReference>
<dbReference type="SUPFAM" id="SSF54427">
    <property type="entry name" value="NTF2-like"/>
    <property type="match status" value="1"/>
</dbReference>
<evidence type="ECO:0000313" key="2">
    <source>
        <dbReference type="EMBL" id="MBM7415526.1"/>
    </source>
</evidence>
<feature type="region of interest" description="Disordered" evidence="1">
    <location>
        <begin position="1"/>
        <end position="20"/>
    </location>
</feature>
<keyword evidence="3" id="KW-1185">Reference proteome</keyword>
<evidence type="ECO:0008006" key="4">
    <source>
        <dbReference type="Google" id="ProtNLM"/>
    </source>
</evidence>
<name>A0ABS2KUA0_9NOCA</name>